<dbReference type="PANTHER" id="PTHR36927">
    <property type="entry name" value="BLR4337 PROTEIN"/>
    <property type="match status" value="1"/>
</dbReference>
<dbReference type="GO" id="GO:0016746">
    <property type="term" value="F:acyltransferase activity"/>
    <property type="evidence" value="ECO:0007669"/>
    <property type="project" value="UniProtKB-KW"/>
</dbReference>
<feature type="transmembrane region" description="Helical" evidence="1">
    <location>
        <begin position="319"/>
        <end position="341"/>
    </location>
</feature>
<feature type="transmembrane region" description="Helical" evidence="1">
    <location>
        <begin position="36"/>
        <end position="57"/>
    </location>
</feature>
<name>A0ABV3X8Z5_9ACTN</name>
<evidence type="ECO:0000259" key="2">
    <source>
        <dbReference type="Pfam" id="PF01757"/>
    </source>
</evidence>
<dbReference type="InterPro" id="IPR002656">
    <property type="entry name" value="Acyl_transf_3_dom"/>
</dbReference>
<comment type="caution">
    <text evidence="3">The sequence shown here is derived from an EMBL/GenBank/DDBJ whole genome shotgun (WGS) entry which is preliminary data.</text>
</comment>
<dbReference type="Proteomes" id="UP001560045">
    <property type="component" value="Unassembled WGS sequence"/>
</dbReference>
<keyword evidence="3" id="KW-0012">Acyltransferase</keyword>
<feature type="domain" description="Acyltransferase 3" evidence="2">
    <location>
        <begin position="3"/>
        <end position="368"/>
    </location>
</feature>
<dbReference type="PANTHER" id="PTHR36927:SF3">
    <property type="entry name" value="GLUCANS BIOSYNTHESIS PROTEIN C"/>
    <property type="match status" value="1"/>
</dbReference>
<keyword evidence="1" id="KW-1133">Transmembrane helix</keyword>
<keyword evidence="1" id="KW-0472">Membrane</keyword>
<reference evidence="3 4" key="1">
    <citation type="submission" date="2024-06" db="EMBL/GenBank/DDBJ databases">
        <title>Draft genome sequence of Geodermatophilus badlandi, a novel member of the Geodermatophilaceae isolated from badland sedimentary rocks in the Red desert, Wyoming, USA.</title>
        <authorList>
            <person name="Ben Tekaya S."/>
            <person name="Nouioui I."/>
            <person name="Flores G.M."/>
            <person name="Shaal M.N."/>
            <person name="Bredoire F."/>
            <person name="Basile F."/>
            <person name="Van Diepen L."/>
            <person name="Ward N.L."/>
        </authorList>
    </citation>
    <scope>NUCLEOTIDE SEQUENCE [LARGE SCALE GENOMIC DNA]</scope>
    <source>
        <strain evidence="3 4">WL48A</strain>
    </source>
</reference>
<evidence type="ECO:0000313" key="3">
    <source>
        <dbReference type="EMBL" id="MEX5717009.1"/>
    </source>
</evidence>
<evidence type="ECO:0000313" key="4">
    <source>
        <dbReference type="Proteomes" id="UP001560045"/>
    </source>
</evidence>
<protein>
    <submittedName>
        <fullName evidence="3">Acyltransferase family protein</fullName>
    </submittedName>
</protein>
<dbReference type="EMBL" id="JBFNXQ010000002">
    <property type="protein sequence ID" value="MEX5717009.1"/>
    <property type="molecule type" value="Genomic_DNA"/>
</dbReference>
<accession>A0ABV3X8Z5</accession>
<dbReference type="InterPro" id="IPR050623">
    <property type="entry name" value="Glucan_succinyl_AcylTrfase"/>
</dbReference>
<dbReference type="RefSeq" id="WP_369202453.1">
    <property type="nucleotide sequence ID" value="NZ_JBFNXQ010000002.1"/>
</dbReference>
<feature type="transmembrane region" description="Helical" evidence="1">
    <location>
        <begin position="143"/>
        <end position="164"/>
    </location>
</feature>
<evidence type="ECO:0000256" key="1">
    <source>
        <dbReference type="SAM" id="Phobius"/>
    </source>
</evidence>
<sequence length="385" mass="41197">MARAAVVAGLVFFHAALVFDTTDDFYVKNDRTADLIPVVAPAVLWAMPLLFLAAGVGAGHSWRRWGTGGYLRRRVRRLLVPLVAGTVLLVPIPVWFRLRADGSSTESYAAFWPRFFQVRWDWSEFPFALQPATAGGGFEFGHLWFLVLLLFYSVLTLPLLWWLVTDRGRRATSWLVTAAGRRGSTLVPAVLVGAVTAELGLDEGIAAWNVEAYLLFFVAGVLLAADSRFREVVRRDARLTASVALAAFVVAGVVLLGAEPGADPLLDRDGSSLSGRAAFGVAGWCATLAIVGALAGRAHGAGAGARTSSGLRRQAVAGYVRAAVLPWYVLHQPVVVAVAFVVVGWDLGPVPKYGIICAASVVLTLGLYDLLVRRTAVTRALFAGA</sequence>
<feature type="transmembrane region" description="Helical" evidence="1">
    <location>
        <begin position="78"/>
        <end position="96"/>
    </location>
</feature>
<keyword evidence="1" id="KW-0812">Transmembrane</keyword>
<keyword evidence="4" id="KW-1185">Reference proteome</keyword>
<proteinExistence type="predicted"/>
<feature type="transmembrane region" description="Helical" evidence="1">
    <location>
        <begin position="207"/>
        <end position="225"/>
    </location>
</feature>
<feature type="transmembrane region" description="Helical" evidence="1">
    <location>
        <begin position="278"/>
        <end position="298"/>
    </location>
</feature>
<feature type="transmembrane region" description="Helical" evidence="1">
    <location>
        <begin position="353"/>
        <end position="372"/>
    </location>
</feature>
<feature type="transmembrane region" description="Helical" evidence="1">
    <location>
        <begin position="185"/>
        <end position="201"/>
    </location>
</feature>
<organism evidence="3 4">
    <name type="scientific">Geodermatophilus maliterrae</name>
    <dbReference type="NCBI Taxonomy" id="3162531"/>
    <lineage>
        <taxon>Bacteria</taxon>
        <taxon>Bacillati</taxon>
        <taxon>Actinomycetota</taxon>
        <taxon>Actinomycetes</taxon>
        <taxon>Geodermatophilales</taxon>
        <taxon>Geodermatophilaceae</taxon>
        <taxon>Geodermatophilus</taxon>
    </lineage>
</organism>
<gene>
    <name evidence="3" type="ORF">ABQ292_01340</name>
</gene>
<keyword evidence="3" id="KW-0808">Transferase</keyword>
<feature type="transmembrane region" description="Helical" evidence="1">
    <location>
        <begin position="237"/>
        <end position="258"/>
    </location>
</feature>
<dbReference type="Pfam" id="PF01757">
    <property type="entry name" value="Acyl_transf_3"/>
    <property type="match status" value="1"/>
</dbReference>